<keyword evidence="2 4" id="KW-0863">Zinc-finger</keyword>
<dbReference type="EMBL" id="CABIJS010000665">
    <property type="protein sequence ID" value="VUZ54573.1"/>
    <property type="molecule type" value="Genomic_DNA"/>
</dbReference>
<evidence type="ECO:0000256" key="3">
    <source>
        <dbReference type="ARBA" id="ARBA00022833"/>
    </source>
</evidence>
<dbReference type="PANTHER" id="PTHR13483">
    <property type="entry name" value="BOX C_D SNORNA PROTEIN 1-RELATED"/>
    <property type="match status" value="1"/>
</dbReference>
<dbReference type="CDD" id="cd23023">
    <property type="entry name" value="zf-HIT_BCD1"/>
    <property type="match status" value="1"/>
</dbReference>
<sequence length="293" mass="33594">MDLQEHLQVDFVKPSPKICAVCTTNKAIYTCPRCAMGTCSLTCCKSHKLTYNCSGRRNVAAYVDRQDYNYFSFLSDYRFLESIDRLNDCLARDINENRRIAKSRQKMQSQIINMARSLGIQYRYSRSPLLTRAKVNQTHISGEESPYISWTLELCLVDPLLTDSLSNPASWEQSPLKPVHILLHDCNPSLLISDIWKAKVTDLSSEDRDSLATPDLTFPCDSGTPNLSVTSWTLPLGEKLPYFYIECFDKTTKQSSKHEIFASSTSLMDVLKRENYIVREFPTIWVSHMEFIL</sequence>
<proteinExistence type="predicted"/>
<dbReference type="InterPro" id="IPR051639">
    <property type="entry name" value="BCD1"/>
</dbReference>
<keyword evidence="3" id="KW-0862">Zinc</keyword>
<dbReference type="AlphaFoldDB" id="A0A564Z6B0"/>
<evidence type="ECO:0000259" key="5">
    <source>
        <dbReference type="PROSITE" id="PS51083"/>
    </source>
</evidence>
<dbReference type="PANTHER" id="PTHR13483:SF11">
    <property type="entry name" value="ZINC FINGER HIT DOMAIN-CONTAINING PROTEIN 3"/>
    <property type="match status" value="1"/>
</dbReference>
<dbReference type="SUPFAM" id="SSF144232">
    <property type="entry name" value="HIT/MYND zinc finger-like"/>
    <property type="match status" value="1"/>
</dbReference>
<dbReference type="GO" id="GO:0048254">
    <property type="term" value="P:snoRNA localization"/>
    <property type="evidence" value="ECO:0007669"/>
    <property type="project" value="TreeGrafter"/>
</dbReference>
<dbReference type="Pfam" id="PF04438">
    <property type="entry name" value="zf-HIT"/>
    <property type="match status" value="1"/>
</dbReference>
<dbReference type="GO" id="GO:0000463">
    <property type="term" value="P:maturation of LSU-rRNA from tricistronic rRNA transcript (SSU-rRNA, 5.8S rRNA, LSU-rRNA)"/>
    <property type="evidence" value="ECO:0007669"/>
    <property type="project" value="TreeGrafter"/>
</dbReference>
<evidence type="ECO:0000313" key="6">
    <source>
        <dbReference type="EMBL" id="VUZ54573.1"/>
    </source>
</evidence>
<dbReference type="InterPro" id="IPR007529">
    <property type="entry name" value="Znf_HIT"/>
</dbReference>
<dbReference type="GO" id="GO:0070761">
    <property type="term" value="C:pre-snoRNP complex"/>
    <property type="evidence" value="ECO:0007669"/>
    <property type="project" value="TreeGrafter"/>
</dbReference>
<organism evidence="6 7">
    <name type="scientific">Hymenolepis diminuta</name>
    <name type="common">Rat tapeworm</name>
    <dbReference type="NCBI Taxonomy" id="6216"/>
    <lineage>
        <taxon>Eukaryota</taxon>
        <taxon>Metazoa</taxon>
        <taxon>Spiralia</taxon>
        <taxon>Lophotrochozoa</taxon>
        <taxon>Platyhelminthes</taxon>
        <taxon>Cestoda</taxon>
        <taxon>Eucestoda</taxon>
        <taxon>Cyclophyllidea</taxon>
        <taxon>Hymenolepididae</taxon>
        <taxon>Hymenolepis</taxon>
    </lineage>
</organism>
<accession>A0A564Z6B0</accession>
<protein>
    <recommendedName>
        <fullName evidence="5">HIT-type domain-containing protein</fullName>
    </recommendedName>
</protein>
<keyword evidence="1" id="KW-0479">Metal-binding</keyword>
<dbReference type="Gene3D" id="3.30.60.190">
    <property type="match status" value="1"/>
</dbReference>
<feature type="domain" description="HIT-type" evidence="5">
    <location>
        <begin position="19"/>
        <end position="53"/>
    </location>
</feature>
<gene>
    <name evidence="6" type="ORF">WMSIL1_LOCUS12588</name>
</gene>
<name>A0A564Z6B0_HYMDI</name>
<evidence type="ECO:0000256" key="1">
    <source>
        <dbReference type="ARBA" id="ARBA00022723"/>
    </source>
</evidence>
<dbReference type="GO" id="GO:0008270">
    <property type="term" value="F:zinc ion binding"/>
    <property type="evidence" value="ECO:0007669"/>
    <property type="project" value="UniProtKB-UniRule"/>
</dbReference>
<dbReference type="Proteomes" id="UP000321570">
    <property type="component" value="Unassembled WGS sequence"/>
</dbReference>
<keyword evidence="7" id="KW-1185">Reference proteome</keyword>
<evidence type="ECO:0000313" key="7">
    <source>
        <dbReference type="Proteomes" id="UP000321570"/>
    </source>
</evidence>
<dbReference type="GO" id="GO:0005634">
    <property type="term" value="C:nucleus"/>
    <property type="evidence" value="ECO:0007669"/>
    <property type="project" value="TreeGrafter"/>
</dbReference>
<evidence type="ECO:0000256" key="4">
    <source>
        <dbReference type="PROSITE-ProRule" id="PRU00453"/>
    </source>
</evidence>
<dbReference type="GO" id="GO:0000492">
    <property type="term" value="P:box C/D snoRNP assembly"/>
    <property type="evidence" value="ECO:0007669"/>
    <property type="project" value="TreeGrafter"/>
</dbReference>
<dbReference type="PROSITE" id="PS51083">
    <property type="entry name" value="ZF_HIT"/>
    <property type="match status" value="1"/>
</dbReference>
<reference evidence="6 7" key="1">
    <citation type="submission" date="2019-07" db="EMBL/GenBank/DDBJ databases">
        <authorList>
            <person name="Jastrzebski P J."/>
            <person name="Paukszto L."/>
            <person name="Jastrzebski P J."/>
        </authorList>
    </citation>
    <scope>NUCLEOTIDE SEQUENCE [LARGE SCALE GENOMIC DNA]</scope>
    <source>
        <strain evidence="6 7">WMS-il1</strain>
    </source>
</reference>
<evidence type="ECO:0000256" key="2">
    <source>
        <dbReference type="ARBA" id="ARBA00022771"/>
    </source>
</evidence>